<dbReference type="InterPro" id="IPR050299">
    <property type="entry name" value="YjjX_NTPase"/>
</dbReference>
<dbReference type="Pfam" id="PF01931">
    <property type="entry name" value="NTPase_I-T"/>
    <property type="match status" value="1"/>
</dbReference>
<dbReference type="GO" id="GO:0046872">
    <property type="term" value="F:metal ion binding"/>
    <property type="evidence" value="ECO:0007669"/>
    <property type="project" value="UniProtKB-KW"/>
</dbReference>
<comment type="catalytic activity">
    <reaction evidence="10">
        <text>ITP + H2O = IDP + phosphate + H(+)</text>
        <dbReference type="Rhea" id="RHEA:28330"/>
        <dbReference type="ChEBI" id="CHEBI:15377"/>
        <dbReference type="ChEBI" id="CHEBI:15378"/>
        <dbReference type="ChEBI" id="CHEBI:43474"/>
        <dbReference type="ChEBI" id="CHEBI:58280"/>
        <dbReference type="ChEBI" id="CHEBI:61402"/>
        <dbReference type="EC" id="3.6.1.73"/>
    </reaction>
</comment>
<dbReference type="EC" id="3.6.1.73" evidence="9"/>
<dbReference type="GO" id="GO:0000166">
    <property type="term" value="F:nucleotide binding"/>
    <property type="evidence" value="ECO:0007669"/>
    <property type="project" value="UniProtKB-KW"/>
</dbReference>
<evidence type="ECO:0000256" key="2">
    <source>
        <dbReference type="ARBA" id="ARBA00001946"/>
    </source>
</evidence>
<keyword evidence="12" id="KW-0472">Membrane</keyword>
<reference evidence="14" key="1">
    <citation type="journal article" date="2020" name="mSystems">
        <title>Genome- and Community-Level Interaction Insights into Carbon Utilization and Element Cycling Functions of Hydrothermarchaeota in Hydrothermal Sediment.</title>
        <authorList>
            <person name="Zhou Z."/>
            <person name="Liu Y."/>
            <person name="Xu W."/>
            <person name="Pan J."/>
            <person name="Luo Z.H."/>
            <person name="Li M."/>
        </authorList>
    </citation>
    <scope>NUCLEOTIDE SEQUENCE [LARGE SCALE GENOMIC DNA]</scope>
    <source>
        <strain evidence="14">SpSt-658</strain>
    </source>
</reference>
<evidence type="ECO:0000256" key="1">
    <source>
        <dbReference type="ARBA" id="ARBA00001936"/>
    </source>
</evidence>
<dbReference type="NCBIfam" id="TIGR00258">
    <property type="entry name" value="inosine/xanthosine triphosphatase"/>
    <property type="match status" value="1"/>
</dbReference>
<evidence type="ECO:0000256" key="6">
    <source>
        <dbReference type="ARBA" id="ARBA00022842"/>
    </source>
</evidence>
<dbReference type="SUPFAM" id="SSF52972">
    <property type="entry name" value="ITPase-like"/>
    <property type="match status" value="1"/>
</dbReference>
<evidence type="ECO:0000259" key="13">
    <source>
        <dbReference type="Pfam" id="PF01931"/>
    </source>
</evidence>
<evidence type="ECO:0000256" key="3">
    <source>
        <dbReference type="ARBA" id="ARBA00022723"/>
    </source>
</evidence>
<feature type="transmembrane region" description="Helical" evidence="12">
    <location>
        <begin position="158"/>
        <end position="177"/>
    </location>
</feature>
<dbReference type="InterPro" id="IPR026533">
    <property type="entry name" value="NTPase/PRRC1"/>
</dbReference>
<feature type="domain" description="Non-canonical purine NTP phosphatase/PRRC1" evidence="13">
    <location>
        <begin position="7"/>
        <end position="171"/>
    </location>
</feature>
<keyword evidence="12" id="KW-0812">Transmembrane</keyword>
<keyword evidence="12" id="KW-1133">Transmembrane helix</keyword>
<evidence type="ECO:0000256" key="9">
    <source>
        <dbReference type="ARBA" id="ARBA00038901"/>
    </source>
</evidence>
<dbReference type="InterPro" id="IPR029001">
    <property type="entry name" value="ITPase-like_fam"/>
</dbReference>
<keyword evidence="6" id="KW-0460">Magnesium</keyword>
<dbReference type="PANTHER" id="PTHR34699:SF2">
    <property type="entry name" value="NON-CANONICAL PURINE NTP PHOSPHATASE_PRRC1 DOMAIN-CONTAINING PROTEIN"/>
    <property type="match status" value="1"/>
</dbReference>
<comment type="cofactor">
    <cofactor evidence="2">
        <name>Mg(2+)</name>
        <dbReference type="ChEBI" id="CHEBI:18420"/>
    </cofactor>
</comment>
<dbReference type="AlphaFoldDB" id="A0A7C4H6S7"/>
<comment type="cofactor">
    <cofactor evidence="1">
        <name>Mn(2+)</name>
        <dbReference type="ChEBI" id="CHEBI:29035"/>
    </cofactor>
</comment>
<dbReference type="InterPro" id="IPR002786">
    <property type="entry name" value="Non_canon_purine_NTPase"/>
</dbReference>
<evidence type="ECO:0000256" key="10">
    <source>
        <dbReference type="ARBA" id="ARBA00048174"/>
    </source>
</evidence>
<protein>
    <recommendedName>
        <fullName evidence="9">inosine/xanthosine triphosphatase</fullName>
        <ecNumber evidence="9">3.6.1.73</ecNumber>
    </recommendedName>
</protein>
<keyword evidence="7" id="KW-0546">Nucleotide metabolism</keyword>
<keyword evidence="4" id="KW-0547">Nucleotide-binding</keyword>
<keyword evidence="8" id="KW-0464">Manganese</keyword>
<proteinExistence type="predicted"/>
<organism evidence="14">
    <name type="scientific">Ignisphaera aggregans</name>
    <dbReference type="NCBI Taxonomy" id="334771"/>
    <lineage>
        <taxon>Archaea</taxon>
        <taxon>Thermoproteota</taxon>
        <taxon>Thermoprotei</taxon>
        <taxon>Desulfurococcales</taxon>
        <taxon>Desulfurococcaceae</taxon>
        <taxon>Ignisphaera</taxon>
    </lineage>
</organism>
<evidence type="ECO:0000256" key="4">
    <source>
        <dbReference type="ARBA" id="ARBA00022741"/>
    </source>
</evidence>
<dbReference type="PANTHER" id="PTHR34699">
    <property type="match status" value="1"/>
</dbReference>
<dbReference type="GO" id="GO:0103023">
    <property type="term" value="F:ITPase activity"/>
    <property type="evidence" value="ECO:0007669"/>
    <property type="project" value="UniProtKB-EC"/>
</dbReference>
<sequence length="178" mass="20135">MIRVCIGSKNPVKLKGVEKAFRQFFDVVKVEGYGVEDIPKQPIGLKNILKFARYRAEKIKEIDSLCDFYLGIEAGLIDIEELGYFDVHITCLIDKNNRLSYGFSPAFAIPKKFADLLVSGVYEELEEIVDTYYGTSNIGDKGGFISLLTKNNVVREDLVYYSVVMALIPIINLDTYLQ</sequence>
<gene>
    <name evidence="14" type="primary">yjjX</name>
    <name evidence="14" type="ORF">ENU31_00405</name>
</gene>
<keyword evidence="3" id="KW-0479">Metal-binding</keyword>
<dbReference type="Gene3D" id="3.90.950.10">
    <property type="match status" value="1"/>
</dbReference>
<evidence type="ECO:0000256" key="8">
    <source>
        <dbReference type="ARBA" id="ARBA00023211"/>
    </source>
</evidence>
<comment type="caution">
    <text evidence="14">The sequence shown here is derived from an EMBL/GenBank/DDBJ whole genome shotgun (WGS) entry which is preliminary data.</text>
</comment>
<evidence type="ECO:0000313" key="14">
    <source>
        <dbReference type="EMBL" id="HGM06857.1"/>
    </source>
</evidence>
<name>A0A7C4H6S7_9CREN</name>
<dbReference type="GO" id="GO:0009117">
    <property type="term" value="P:nucleotide metabolic process"/>
    <property type="evidence" value="ECO:0007669"/>
    <property type="project" value="UniProtKB-KW"/>
</dbReference>
<evidence type="ECO:0000256" key="5">
    <source>
        <dbReference type="ARBA" id="ARBA00022801"/>
    </source>
</evidence>
<dbReference type="GO" id="GO:0006772">
    <property type="term" value="P:thiamine metabolic process"/>
    <property type="evidence" value="ECO:0007669"/>
    <property type="project" value="TreeGrafter"/>
</dbReference>
<dbReference type="EMBL" id="DTCA01000017">
    <property type="protein sequence ID" value="HGM06857.1"/>
    <property type="molecule type" value="Genomic_DNA"/>
</dbReference>
<evidence type="ECO:0000256" key="12">
    <source>
        <dbReference type="SAM" id="Phobius"/>
    </source>
</evidence>
<accession>A0A7C4H6S7</accession>
<evidence type="ECO:0000256" key="7">
    <source>
        <dbReference type="ARBA" id="ARBA00023080"/>
    </source>
</evidence>
<evidence type="ECO:0000256" key="11">
    <source>
        <dbReference type="ARBA" id="ARBA00048781"/>
    </source>
</evidence>
<comment type="catalytic activity">
    <reaction evidence="11">
        <text>XTP + H2O = XDP + phosphate + H(+)</text>
        <dbReference type="Rhea" id="RHEA:28406"/>
        <dbReference type="ChEBI" id="CHEBI:15377"/>
        <dbReference type="ChEBI" id="CHEBI:15378"/>
        <dbReference type="ChEBI" id="CHEBI:43474"/>
        <dbReference type="ChEBI" id="CHEBI:59884"/>
        <dbReference type="ChEBI" id="CHEBI:61314"/>
        <dbReference type="EC" id="3.6.1.73"/>
    </reaction>
</comment>
<keyword evidence="5" id="KW-0378">Hydrolase</keyword>